<dbReference type="SMART" id="SM00448">
    <property type="entry name" value="REC"/>
    <property type="match status" value="1"/>
</dbReference>
<feature type="domain" description="Response regulatory" evidence="4">
    <location>
        <begin position="12"/>
        <end position="133"/>
    </location>
</feature>
<feature type="modified residue" description="4-aspartylphosphate" evidence="3">
    <location>
        <position position="63"/>
    </location>
</feature>
<dbReference type="Proteomes" id="UP001595617">
    <property type="component" value="Unassembled WGS sequence"/>
</dbReference>
<dbReference type="RefSeq" id="WP_380692723.1">
    <property type="nucleotide sequence ID" value="NZ_JBHRYR010000002.1"/>
</dbReference>
<dbReference type="Pfam" id="PF00072">
    <property type="entry name" value="Response_reg"/>
    <property type="match status" value="1"/>
</dbReference>
<keyword evidence="2" id="KW-0902">Two-component regulatory system</keyword>
<dbReference type="CDD" id="cd17546">
    <property type="entry name" value="REC_hyHK_CKI1_RcsC-like"/>
    <property type="match status" value="1"/>
</dbReference>
<name>A0ABV7ZVT6_9GAMM</name>
<comment type="caution">
    <text evidence="5">The sequence shown here is derived from an EMBL/GenBank/DDBJ whole genome shotgun (WGS) entry which is preliminary data.</text>
</comment>
<dbReference type="Gene3D" id="3.40.50.2300">
    <property type="match status" value="1"/>
</dbReference>
<dbReference type="PANTHER" id="PTHR45339:SF1">
    <property type="entry name" value="HYBRID SIGNAL TRANSDUCTION HISTIDINE KINASE J"/>
    <property type="match status" value="1"/>
</dbReference>
<keyword evidence="1 3" id="KW-0597">Phosphoprotein</keyword>
<proteinExistence type="predicted"/>
<gene>
    <name evidence="5" type="ORF">ACFOOG_01720</name>
</gene>
<dbReference type="InterPro" id="IPR011006">
    <property type="entry name" value="CheY-like_superfamily"/>
</dbReference>
<reference evidence="6" key="1">
    <citation type="journal article" date="2019" name="Int. J. Syst. Evol. Microbiol.">
        <title>The Global Catalogue of Microorganisms (GCM) 10K type strain sequencing project: providing services to taxonomists for standard genome sequencing and annotation.</title>
        <authorList>
            <consortium name="The Broad Institute Genomics Platform"/>
            <consortium name="The Broad Institute Genome Sequencing Center for Infectious Disease"/>
            <person name="Wu L."/>
            <person name="Ma J."/>
        </authorList>
    </citation>
    <scope>NUCLEOTIDE SEQUENCE [LARGE SCALE GENOMIC DNA]</scope>
    <source>
        <strain evidence="6">IBRC 10765</strain>
    </source>
</reference>
<sequence length="137" mass="15034">MPQVSAPQITLHVLIAEDNPVNQAVVQGLVRALGHTAKVVPHGQAAVDERCAEGARFDVILMDIDMPVLDGLGALKAIRAWENDQQQPTMPIVALSGFSLDEFLDDHPSNPFTDYLTKPLSKDSFKECLDALFRRVD</sequence>
<protein>
    <submittedName>
        <fullName evidence="5">Response regulator</fullName>
    </submittedName>
</protein>
<dbReference type="PANTHER" id="PTHR45339">
    <property type="entry name" value="HYBRID SIGNAL TRANSDUCTION HISTIDINE KINASE J"/>
    <property type="match status" value="1"/>
</dbReference>
<evidence type="ECO:0000256" key="1">
    <source>
        <dbReference type="ARBA" id="ARBA00022553"/>
    </source>
</evidence>
<evidence type="ECO:0000313" key="6">
    <source>
        <dbReference type="Proteomes" id="UP001595617"/>
    </source>
</evidence>
<organism evidence="5 6">
    <name type="scientific">Saccharospirillum mangrovi</name>
    <dbReference type="NCBI Taxonomy" id="2161747"/>
    <lineage>
        <taxon>Bacteria</taxon>
        <taxon>Pseudomonadati</taxon>
        <taxon>Pseudomonadota</taxon>
        <taxon>Gammaproteobacteria</taxon>
        <taxon>Oceanospirillales</taxon>
        <taxon>Saccharospirillaceae</taxon>
        <taxon>Saccharospirillum</taxon>
    </lineage>
</organism>
<dbReference type="EMBL" id="JBHRYR010000002">
    <property type="protein sequence ID" value="MFC3851537.1"/>
    <property type="molecule type" value="Genomic_DNA"/>
</dbReference>
<dbReference type="InterPro" id="IPR001789">
    <property type="entry name" value="Sig_transdc_resp-reg_receiver"/>
</dbReference>
<evidence type="ECO:0000256" key="2">
    <source>
        <dbReference type="ARBA" id="ARBA00023012"/>
    </source>
</evidence>
<dbReference type="PROSITE" id="PS50110">
    <property type="entry name" value="RESPONSE_REGULATORY"/>
    <property type="match status" value="1"/>
</dbReference>
<evidence type="ECO:0000256" key="3">
    <source>
        <dbReference type="PROSITE-ProRule" id="PRU00169"/>
    </source>
</evidence>
<keyword evidence="6" id="KW-1185">Reference proteome</keyword>
<evidence type="ECO:0000259" key="4">
    <source>
        <dbReference type="PROSITE" id="PS50110"/>
    </source>
</evidence>
<accession>A0ABV7ZVT6</accession>
<evidence type="ECO:0000313" key="5">
    <source>
        <dbReference type="EMBL" id="MFC3851537.1"/>
    </source>
</evidence>
<dbReference type="SUPFAM" id="SSF52172">
    <property type="entry name" value="CheY-like"/>
    <property type="match status" value="1"/>
</dbReference>